<accession>C4ZIF4</accession>
<evidence type="ECO:0000313" key="2">
    <source>
        <dbReference type="EMBL" id="ACK52848.1"/>
    </source>
</evidence>
<dbReference type="InterPro" id="IPR018739">
    <property type="entry name" value="DUF2281"/>
</dbReference>
<evidence type="ECO:0000313" key="3">
    <source>
        <dbReference type="Proteomes" id="UP000002186"/>
    </source>
</evidence>
<evidence type="ECO:0000259" key="1">
    <source>
        <dbReference type="Pfam" id="PF10047"/>
    </source>
</evidence>
<proteinExistence type="predicted"/>
<dbReference type="KEGG" id="tmz:Tmz1t_0046"/>
<gene>
    <name evidence="2" type="ordered locus">Tmz1t_0046</name>
</gene>
<dbReference type="Pfam" id="PF10047">
    <property type="entry name" value="DUF2281"/>
    <property type="match status" value="1"/>
</dbReference>
<reference evidence="3" key="1">
    <citation type="submission" date="2009-05" db="EMBL/GenBank/DDBJ databases">
        <title>Complete sequence of chromosome of Thauera sp. MZ1T.</title>
        <authorList>
            <consortium name="US DOE Joint Genome Institute"/>
            <person name="Lucas S."/>
            <person name="Copeland A."/>
            <person name="Lapidus A."/>
            <person name="Glavina del Rio T."/>
            <person name="Dalin E."/>
            <person name="Tice H."/>
            <person name="Bruce D."/>
            <person name="Goodwin L."/>
            <person name="Pitluck S."/>
            <person name="Sims D."/>
            <person name="Brettin T."/>
            <person name="Detter J.C."/>
            <person name="Han C."/>
            <person name="Larimer F."/>
            <person name="Land M."/>
            <person name="Hauser L."/>
            <person name="Kyrpides N."/>
            <person name="Mikhailova N."/>
            <person name="Sayler G.S."/>
        </authorList>
    </citation>
    <scope>NUCLEOTIDE SEQUENCE [LARGE SCALE GENOMIC DNA]</scope>
    <source>
        <strain evidence="3">MZ1T</strain>
    </source>
</reference>
<dbReference type="HOGENOM" id="CLU_2669864_0_0_4"/>
<organism evidence="2 3">
    <name type="scientific">Thauera aminoaromatica</name>
    <dbReference type="NCBI Taxonomy" id="164330"/>
    <lineage>
        <taxon>Bacteria</taxon>
        <taxon>Pseudomonadati</taxon>
        <taxon>Pseudomonadota</taxon>
        <taxon>Betaproteobacteria</taxon>
        <taxon>Rhodocyclales</taxon>
        <taxon>Zoogloeaceae</taxon>
        <taxon>Thauera</taxon>
    </lineage>
</organism>
<dbReference type="eggNOG" id="ENOG5033NDE">
    <property type="taxonomic scope" value="Bacteria"/>
</dbReference>
<protein>
    <recommendedName>
        <fullName evidence="1">DUF2281 domain-containing protein</fullName>
    </recommendedName>
</protein>
<dbReference type="RefSeq" id="WP_012584203.1">
    <property type="nucleotide sequence ID" value="NC_011662.2"/>
</dbReference>
<dbReference type="AlphaFoldDB" id="C4ZIF4"/>
<sequence length="75" mass="8654">MNLAEAIYRHSQRLPDEAAREALDFIEFLEQRYGVKPAETTATPREFREPGSARGKLEIVADDDDHLVDFKDYMP</sequence>
<dbReference type="STRING" id="85643.Tmz1t_0046"/>
<feature type="domain" description="DUF2281" evidence="1">
    <location>
        <begin position="6"/>
        <end position="73"/>
    </location>
</feature>
<dbReference type="EMBL" id="CP001281">
    <property type="protein sequence ID" value="ACK52848.1"/>
    <property type="molecule type" value="Genomic_DNA"/>
</dbReference>
<name>C4ZIF4_THASP</name>
<reference evidence="2 3" key="2">
    <citation type="journal article" date="2012" name="Stand. Genomic Sci.">
        <title>Complete genome sequence of Thauera aminoaromatica strain MZ1T.</title>
        <authorList>
            <person name="Jiang K."/>
            <person name="Sanseverino J."/>
            <person name="Chauhan A."/>
            <person name="Lucas S."/>
            <person name="Copeland A."/>
            <person name="Lapidus A."/>
            <person name="Del Rio T.G."/>
            <person name="Dalin E."/>
            <person name="Tice H."/>
            <person name="Bruce D."/>
            <person name="Goodwin L."/>
            <person name="Pitluck S."/>
            <person name="Sims D."/>
            <person name="Brettin T."/>
            <person name="Detter J.C."/>
            <person name="Han C."/>
            <person name="Chang Y.J."/>
            <person name="Larimer F."/>
            <person name="Land M."/>
            <person name="Hauser L."/>
            <person name="Kyrpides N.C."/>
            <person name="Mikhailova N."/>
            <person name="Moser S."/>
            <person name="Jegier P."/>
            <person name="Close D."/>
            <person name="Debruyn J.M."/>
            <person name="Wang Y."/>
            <person name="Layton A.C."/>
            <person name="Allen M.S."/>
            <person name="Sayler G.S."/>
        </authorList>
    </citation>
    <scope>NUCLEOTIDE SEQUENCE [LARGE SCALE GENOMIC DNA]</scope>
    <source>
        <strain evidence="2 3">MZ1T</strain>
    </source>
</reference>
<dbReference type="Proteomes" id="UP000002186">
    <property type="component" value="Chromosome"/>
</dbReference>
<dbReference type="OrthoDB" id="8527468at2"/>
<keyword evidence="3" id="KW-1185">Reference proteome</keyword>